<reference evidence="3" key="1">
    <citation type="submission" date="2013-02" db="EMBL/GenBank/DDBJ databases">
        <authorList>
            <person name="Hughes D."/>
        </authorList>
    </citation>
    <scope>NUCLEOTIDE SEQUENCE</scope>
    <source>
        <strain>Durham</strain>
        <strain evidence="3">NC isolate 2 -- Noor lab</strain>
    </source>
</reference>
<dbReference type="EnsemblMetazoa" id="MESCA009124-RA">
    <property type="protein sequence ID" value="MESCA009124-PA"/>
    <property type="gene ID" value="MESCA009124"/>
</dbReference>
<dbReference type="CDD" id="cd06532">
    <property type="entry name" value="Glyco_transf_25"/>
    <property type="match status" value="1"/>
</dbReference>
<accession>T1GZ32</accession>
<dbReference type="AlphaFoldDB" id="T1GZ32"/>
<dbReference type="STRING" id="36166.T1GZ32"/>
<feature type="domain" description="Glycosyl transferase family 25" evidence="1">
    <location>
        <begin position="4"/>
        <end position="50"/>
    </location>
</feature>
<organism evidence="2 3">
    <name type="scientific">Megaselia scalaris</name>
    <name type="common">Humpbacked fly</name>
    <name type="synonym">Phora scalaris</name>
    <dbReference type="NCBI Taxonomy" id="36166"/>
    <lineage>
        <taxon>Eukaryota</taxon>
        <taxon>Metazoa</taxon>
        <taxon>Ecdysozoa</taxon>
        <taxon>Arthropoda</taxon>
        <taxon>Hexapoda</taxon>
        <taxon>Insecta</taxon>
        <taxon>Pterygota</taxon>
        <taxon>Neoptera</taxon>
        <taxon>Endopterygota</taxon>
        <taxon>Diptera</taxon>
        <taxon>Brachycera</taxon>
        <taxon>Muscomorpha</taxon>
        <taxon>Platypezoidea</taxon>
        <taxon>Phoridae</taxon>
        <taxon>Megaseliini</taxon>
        <taxon>Megaselia</taxon>
    </lineage>
</organism>
<dbReference type="InterPro" id="IPR002654">
    <property type="entry name" value="Glyco_trans_25"/>
</dbReference>
<keyword evidence="3" id="KW-1185">Reference proteome</keyword>
<evidence type="ECO:0000313" key="2">
    <source>
        <dbReference type="EnsemblMetazoa" id="MESCA009124-PA"/>
    </source>
</evidence>
<dbReference type="EMBL" id="CAQQ02124859">
    <property type="status" value="NOT_ANNOTATED_CDS"/>
    <property type="molecule type" value="Genomic_DNA"/>
</dbReference>
<evidence type="ECO:0000259" key="1">
    <source>
        <dbReference type="Pfam" id="PF01755"/>
    </source>
</evidence>
<dbReference type="EMBL" id="CAQQ02124858">
    <property type="status" value="NOT_ANNOTATED_CDS"/>
    <property type="molecule type" value="Genomic_DNA"/>
</dbReference>
<dbReference type="Pfam" id="PF01755">
    <property type="entry name" value="Glyco_transf_25"/>
    <property type="match status" value="1"/>
</dbReference>
<proteinExistence type="predicted"/>
<dbReference type="HOGENOM" id="CLU_3071068_0_0_1"/>
<dbReference type="Proteomes" id="UP000015102">
    <property type="component" value="Unassembled WGS sequence"/>
</dbReference>
<sequence length="53" mass="6336">MGIKYLEGYEDPYHARQMKLGEVGCFLSHYKIWEQMIERGEKEVLVLEDDKTE</sequence>
<evidence type="ECO:0000313" key="3">
    <source>
        <dbReference type="Proteomes" id="UP000015102"/>
    </source>
</evidence>
<name>T1GZ32_MEGSC</name>
<reference evidence="2" key="2">
    <citation type="submission" date="2015-06" db="UniProtKB">
        <authorList>
            <consortium name="EnsemblMetazoa"/>
        </authorList>
    </citation>
    <scope>IDENTIFICATION</scope>
</reference>
<protein>
    <recommendedName>
        <fullName evidence="1">Glycosyl transferase family 25 domain-containing protein</fullName>
    </recommendedName>
</protein>